<evidence type="ECO:0000256" key="1">
    <source>
        <dbReference type="SAM" id="SignalP"/>
    </source>
</evidence>
<sequence length="193" mass="21707">MSKFSFSVFAIGSLIATSASATHIIEIITGQTGRINKQNTVHSIAKSDSDDYVNFTGDWQGSCKYDDGEPQTGALKIINDRSHIEFNGVSFKIGHLTTMSSAGYKSTWYDHMHFYWNTTKDKLLGQGNAMWTRYGQSKLNSNFGSQLFNVVLSLNQDQLQMRTVYFELNDSNEAEPNQNGYTHISICTFTKIK</sequence>
<protein>
    <submittedName>
        <fullName evidence="2">Uncharacterized protein</fullName>
    </submittedName>
</protein>
<proteinExistence type="predicted"/>
<evidence type="ECO:0000313" key="2">
    <source>
        <dbReference type="EMBL" id="KTD22153.1"/>
    </source>
</evidence>
<dbReference type="PATRIC" id="fig|45067.4.peg.1482"/>
<dbReference type="RefSeq" id="WP_028372567.1">
    <property type="nucleotide sequence ID" value="NZ_LNYI01000028.1"/>
</dbReference>
<organism evidence="2 3">
    <name type="scientific">Legionella lansingensis</name>
    <dbReference type="NCBI Taxonomy" id="45067"/>
    <lineage>
        <taxon>Bacteria</taxon>
        <taxon>Pseudomonadati</taxon>
        <taxon>Pseudomonadota</taxon>
        <taxon>Gammaproteobacteria</taxon>
        <taxon>Legionellales</taxon>
        <taxon>Legionellaceae</taxon>
        <taxon>Legionella</taxon>
    </lineage>
</organism>
<gene>
    <name evidence="2" type="ORF">Llan_1416</name>
</gene>
<keyword evidence="3" id="KW-1185">Reference proteome</keyword>
<evidence type="ECO:0000313" key="3">
    <source>
        <dbReference type="Proteomes" id="UP000054869"/>
    </source>
</evidence>
<name>A0A0W0VQW6_9GAMM</name>
<dbReference type="EMBL" id="LNYI01000028">
    <property type="protein sequence ID" value="KTD22153.1"/>
    <property type="molecule type" value="Genomic_DNA"/>
</dbReference>
<dbReference type="AlphaFoldDB" id="A0A0W0VQW6"/>
<dbReference type="eggNOG" id="ENOG5031F64">
    <property type="taxonomic scope" value="Bacteria"/>
</dbReference>
<keyword evidence="1" id="KW-0732">Signal</keyword>
<dbReference type="OrthoDB" id="5643761at2"/>
<feature type="signal peptide" evidence="1">
    <location>
        <begin position="1"/>
        <end position="21"/>
    </location>
</feature>
<reference evidence="2 3" key="1">
    <citation type="submission" date="2015-11" db="EMBL/GenBank/DDBJ databases">
        <title>Genomic analysis of 38 Legionella species identifies large and diverse effector repertoires.</title>
        <authorList>
            <person name="Burstein D."/>
            <person name="Amaro F."/>
            <person name="Zusman T."/>
            <person name="Lifshitz Z."/>
            <person name="Cohen O."/>
            <person name="Gilbert J.A."/>
            <person name="Pupko T."/>
            <person name="Shuman H.A."/>
            <person name="Segal G."/>
        </authorList>
    </citation>
    <scope>NUCLEOTIDE SEQUENCE [LARGE SCALE GENOMIC DNA]</scope>
    <source>
        <strain evidence="2 3">ATCC 49751</strain>
    </source>
</reference>
<accession>A0A0W0VQW6</accession>
<dbReference type="Proteomes" id="UP000054869">
    <property type="component" value="Unassembled WGS sequence"/>
</dbReference>
<comment type="caution">
    <text evidence="2">The sequence shown here is derived from an EMBL/GenBank/DDBJ whole genome shotgun (WGS) entry which is preliminary data.</text>
</comment>
<feature type="chain" id="PRO_5006915002" evidence="1">
    <location>
        <begin position="22"/>
        <end position="193"/>
    </location>
</feature>